<gene>
    <name evidence="4" type="ORF">P3H78_27510</name>
</gene>
<feature type="signal peptide" evidence="2">
    <location>
        <begin position="1"/>
        <end position="28"/>
    </location>
</feature>
<sequence length="642" mass="67558">MPHRRIRLGPAAALCAALVLGDAAAARAAAPAPAPAERTAGTTTGAHTPGGTAGEGAPMPTAKPTTRASTKSSAQGSARTSDDTWSAQDAIRFWTRERMAMATDPSGRTAPPPGAAAPHAQRRSGAAQAGGAFFGGMKSVGVLFATDKGMKAHYCTASVVSSPGRDLVLTAGHCRGDRAAFVPMYDATKPAGAQPYGIWPVKEWFRDTRYASDRSPASDLDFAFASLQPGGGREVQDVVGANTIARTPDFVNKVTVVGYPTIAHNKNDQAFRCRDVTTAALPAYNQMRIDCAGMWGGVSGGPWFSKVDASGSTGEIIGNVGGFLAGGPDVPSTDPLYNRITYSPLYGDRFLQLYADARQGLHTDHGPYRQPPLPYSMGDGTTWKHARLLASGDFGGTGHSDMVVVWTDGETTLYTSDGAGRFVSERRLLAANSAWTQASAVTAGNFTGSDRFDLMVRWSDGRVTLHPDVAAQGLKGPGTRMIGPNKTWQHATQLSAGRFDADPGVDDLVVRWSDGELSLYTGVRAGAFGTEHMLTAPNPTWSRAALLTAGEFSGKGTWDLMAQWPNGELDTYAGTSTAGLGARSRVRNGGPWTRNTVMTTGNFTGDHRTDDLVVRAPDGSTTLYPDTAGDHLGPARTLVPHA</sequence>
<name>A0ABT6ACD4_9ACTN</name>
<dbReference type="EMBL" id="JARJBB010000020">
    <property type="protein sequence ID" value="MDF3302304.1"/>
    <property type="molecule type" value="Genomic_DNA"/>
</dbReference>
<evidence type="ECO:0000313" key="4">
    <source>
        <dbReference type="EMBL" id="MDF3302304.1"/>
    </source>
</evidence>
<feature type="chain" id="PRO_5046079314" description="Peptidase S1 domain-containing protein" evidence="2">
    <location>
        <begin position="29"/>
        <end position="642"/>
    </location>
</feature>
<dbReference type="RefSeq" id="WP_276111866.1">
    <property type="nucleotide sequence ID" value="NZ_JARJBB010000020.1"/>
</dbReference>
<dbReference type="PROSITE" id="PS00134">
    <property type="entry name" value="TRYPSIN_HIS"/>
    <property type="match status" value="1"/>
</dbReference>
<keyword evidence="2" id="KW-0732">Signal</keyword>
<feature type="region of interest" description="Disordered" evidence="1">
    <location>
        <begin position="621"/>
        <end position="642"/>
    </location>
</feature>
<comment type="caution">
    <text evidence="4">The sequence shown here is derived from an EMBL/GenBank/DDBJ whole genome shotgun (WGS) entry which is preliminary data.</text>
</comment>
<keyword evidence="5" id="KW-1185">Reference proteome</keyword>
<dbReference type="Proteomes" id="UP001221150">
    <property type="component" value="Unassembled WGS sequence"/>
</dbReference>
<feature type="region of interest" description="Disordered" evidence="1">
    <location>
        <begin position="103"/>
        <end position="124"/>
    </location>
</feature>
<proteinExistence type="predicted"/>
<dbReference type="InterPro" id="IPR028994">
    <property type="entry name" value="Integrin_alpha_N"/>
</dbReference>
<feature type="domain" description="Peptidase S1" evidence="3">
    <location>
        <begin position="149"/>
        <end position="308"/>
    </location>
</feature>
<evidence type="ECO:0000256" key="1">
    <source>
        <dbReference type="SAM" id="MobiDB-lite"/>
    </source>
</evidence>
<reference evidence="4 5" key="1">
    <citation type="submission" date="2023-03" db="EMBL/GenBank/DDBJ databases">
        <title>Draft genome sequence of Streptomyces sp. K1PA1 isolated from peat swamp forest in Thailand.</title>
        <authorList>
            <person name="Klaysubun C."/>
            <person name="Duangmal K."/>
        </authorList>
    </citation>
    <scope>NUCLEOTIDE SEQUENCE [LARGE SCALE GENOMIC DNA]</scope>
    <source>
        <strain evidence="4 5">K1PA1</strain>
    </source>
</reference>
<dbReference type="SUPFAM" id="SSF50494">
    <property type="entry name" value="Trypsin-like serine proteases"/>
    <property type="match status" value="1"/>
</dbReference>
<dbReference type="Pfam" id="PF00089">
    <property type="entry name" value="Trypsin"/>
    <property type="match status" value="1"/>
</dbReference>
<evidence type="ECO:0000256" key="2">
    <source>
        <dbReference type="SAM" id="SignalP"/>
    </source>
</evidence>
<feature type="region of interest" description="Disordered" evidence="1">
    <location>
        <begin position="31"/>
        <end position="87"/>
    </location>
</feature>
<dbReference type="InterPro" id="IPR009003">
    <property type="entry name" value="Peptidase_S1_PA"/>
</dbReference>
<feature type="compositionally biased region" description="Low complexity" evidence="1">
    <location>
        <begin position="31"/>
        <end position="62"/>
    </location>
</feature>
<accession>A0ABT6ACD4</accession>
<feature type="compositionally biased region" description="Polar residues" evidence="1">
    <location>
        <begin position="63"/>
        <end position="87"/>
    </location>
</feature>
<dbReference type="Gene3D" id="2.40.10.10">
    <property type="entry name" value="Trypsin-like serine proteases"/>
    <property type="match status" value="2"/>
</dbReference>
<dbReference type="SUPFAM" id="SSF69318">
    <property type="entry name" value="Integrin alpha N-terminal domain"/>
    <property type="match status" value="1"/>
</dbReference>
<evidence type="ECO:0000313" key="5">
    <source>
        <dbReference type="Proteomes" id="UP001221150"/>
    </source>
</evidence>
<protein>
    <recommendedName>
        <fullName evidence="3">Peptidase S1 domain-containing protein</fullName>
    </recommendedName>
</protein>
<organism evidence="4 5">
    <name type="scientific">Streptomyces tropicalis</name>
    <dbReference type="NCBI Taxonomy" id="3034234"/>
    <lineage>
        <taxon>Bacteria</taxon>
        <taxon>Bacillati</taxon>
        <taxon>Actinomycetota</taxon>
        <taxon>Actinomycetes</taxon>
        <taxon>Kitasatosporales</taxon>
        <taxon>Streptomycetaceae</taxon>
        <taxon>Streptomyces</taxon>
    </lineage>
</organism>
<dbReference type="InterPro" id="IPR001254">
    <property type="entry name" value="Trypsin_dom"/>
</dbReference>
<dbReference type="InterPro" id="IPR018114">
    <property type="entry name" value="TRYPSIN_HIS"/>
</dbReference>
<dbReference type="InterPro" id="IPR043504">
    <property type="entry name" value="Peptidase_S1_PA_chymotrypsin"/>
</dbReference>
<evidence type="ECO:0000259" key="3">
    <source>
        <dbReference type="Pfam" id="PF00089"/>
    </source>
</evidence>